<protein>
    <submittedName>
        <fullName evidence="5">AsnC family transcriptional regulator</fullName>
    </submittedName>
</protein>
<dbReference type="SUPFAM" id="SSF46785">
    <property type="entry name" value="Winged helix' DNA-binding domain"/>
    <property type="match status" value="1"/>
</dbReference>
<dbReference type="RefSeq" id="WP_067857376.1">
    <property type="nucleotide sequence ID" value="NZ_CP011502.1"/>
</dbReference>
<dbReference type="Pfam" id="PF13412">
    <property type="entry name" value="HTH_24"/>
    <property type="match status" value="1"/>
</dbReference>
<evidence type="ECO:0000259" key="4">
    <source>
        <dbReference type="PROSITE" id="PS50956"/>
    </source>
</evidence>
<dbReference type="PRINTS" id="PR00033">
    <property type="entry name" value="HTHASNC"/>
</dbReference>
<dbReference type="InterPro" id="IPR011991">
    <property type="entry name" value="ArsR-like_HTH"/>
</dbReference>
<dbReference type="GO" id="GO:0043565">
    <property type="term" value="F:sequence-specific DNA binding"/>
    <property type="evidence" value="ECO:0007669"/>
    <property type="project" value="InterPro"/>
</dbReference>
<keyword evidence="6" id="KW-1185">Reference proteome</keyword>
<evidence type="ECO:0000256" key="3">
    <source>
        <dbReference type="ARBA" id="ARBA00023163"/>
    </source>
</evidence>
<dbReference type="PATRIC" id="fig|2041.4.peg.1841"/>
<dbReference type="SUPFAM" id="SSF54909">
    <property type="entry name" value="Dimeric alpha+beta barrel"/>
    <property type="match status" value="1"/>
</dbReference>
<keyword evidence="3" id="KW-0804">Transcription</keyword>
<dbReference type="PROSITE" id="PS50956">
    <property type="entry name" value="HTH_ASNC_2"/>
    <property type="match status" value="1"/>
</dbReference>
<dbReference type="InterPro" id="IPR019887">
    <property type="entry name" value="Tscrpt_reg_AsnC/Lrp_C"/>
</dbReference>
<dbReference type="PROSITE" id="PS00519">
    <property type="entry name" value="HTH_ASNC_1"/>
    <property type="match status" value="1"/>
</dbReference>
<dbReference type="FunFam" id="1.10.10.10:FF:000186">
    <property type="entry name" value="AsnC family transcriptional regulator"/>
    <property type="match status" value="1"/>
</dbReference>
<dbReference type="InterPro" id="IPR019885">
    <property type="entry name" value="Tscrpt_reg_HTH_AsnC-type_CS"/>
</dbReference>
<accession>A0A0U4D9F3</accession>
<dbReference type="InterPro" id="IPR011008">
    <property type="entry name" value="Dimeric_a/b-barrel"/>
</dbReference>
<evidence type="ECO:0000256" key="2">
    <source>
        <dbReference type="ARBA" id="ARBA00023125"/>
    </source>
</evidence>
<dbReference type="InterPro" id="IPR036388">
    <property type="entry name" value="WH-like_DNA-bd_sf"/>
</dbReference>
<dbReference type="Gene3D" id="1.10.10.10">
    <property type="entry name" value="Winged helix-like DNA-binding domain superfamily/Winged helix DNA-binding domain"/>
    <property type="match status" value="1"/>
</dbReference>
<dbReference type="GO" id="GO:0043200">
    <property type="term" value="P:response to amino acid"/>
    <property type="evidence" value="ECO:0007669"/>
    <property type="project" value="TreeGrafter"/>
</dbReference>
<dbReference type="InterPro" id="IPR019888">
    <property type="entry name" value="Tscrpt_reg_AsnC-like"/>
</dbReference>
<dbReference type="CDD" id="cd00090">
    <property type="entry name" value="HTH_ARSR"/>
    <property type="match status" value="1"/>
</dbReference>
<sequence>MSRFDAIDRSILRELQLDGRLTNQELADRVGLSPSPCLRRVRALESAGVISGYRAVVAQQEVGLSITAFVRLRLSSHATDTVEAVEAELRGLPEVVEAYVLAGDHDYLLKVVAESFASYEQLLRDRIRDIPSLASIETTFAFGVTKDPSPVPVP</sequence>
<dbReference type="InterPro" id="IPR036390">
    <property type="entry name" value="WH_DNA-bd_sf"/>
</dbReference>
<evidence type="ECO:0000313" key="5">
    <source>
        <dbReference type="EMBL" id="ALX04786.1"/>
    </source>
</evidence>
<dbReference type="Proteomes" id="UP000067689">
    <property type="component" value="Chromosome"/>
</dbReference>
<dbReference type="Gene3D" id="3.30.70.920">
    <property type="match status" value="1"/>
</dbReference>
<gene>
    <name evidence="5" type="ORF">AERYTH_08790</name>
</gene>
<dbReference type="AlphaFoldDB" id="A0A0U4D9F3"/>
<evidence type="ECO:0000256" key="1">
    <source>
        <dbReference type="ARBA" id="ARBA00023015"/>
    </source>
</evidence>
<dbReference type="SMART" id="SM00344">
    <property type="entry name" value="HTH_ASNC"/>
    <property type="match status" value="1"/>
</dbReference>
<dbReference type="Pfam" id="PF01037">
    <property type="entry name" value="AsnC_trans_reg"/>
    <property type="match status" value="1"/>
</dbReference>
<evidence type="ECO:0000313" key="6">
    <source>
        <dbReference type="Proteomes" id="UP000067689"/>
    </source>
</evidence>
<name>A0A0U4D9F3_9ACTN</name>
<organism evidence="5 6">
    <name type="scientific">Aeromicrobium erythreum</name>
    <dbReference type="NCBI Taxonomy" id="2041"/>
    <lineage>
        <taxon>Bacteria</taxon>
        <taxon>Bacillati</taxon>
        <taxon>Actinomycetota</taxon>
        <taxon>Actinomycetes</taxon>
        <taxon>Propionibacteriales</taxon>
        <taxon>Nocardioidaceae</taxon>
        <taxon>Aeromicrobium</taxon>
    </lineage>
</organism>
<dbReference type="InterPro" id="IPR000485">
    <property type="entry name" value="AsnC-type_HTH_dom"/>
</dbReference>
<dbReference type="GO" id="GO:0005829">
    <property type="term" value="C:cytosol"/>
    <property type="evidence" value="ECO:0007669"/>
    <property type="project" value="TreeGrafter"/>
</dbReference>
<keyword evidence="2" id="KW-0238">DNA-binding</keyword>
<dbReference type="KEGG" id="aer:AERYTH_08790"/>
<feature type="domain" description="HTH asnC-type" evidence="4">
    <location>
        <begin position="4"/>
        <end position="65"/>
    </location>
</feature>
<keyword evidence="1" id="KW-0805">Transcription regulation</keyword>
<reference evidence="5 6" key="1">
    <citation type="journal article" date="1991" name="Int. J. Syst. Bacteriol.">
        <title>Description of the erythromycin-producing bacterium Arthrobacter sp. strain NRRL B-3381 as Aeromicrobium erythreum gen. nov., sp. nov.</title>
        <authorList>
            <person name="Miller E.S."/>
            <person name="Woese C.R."/>
            <person name="Brenner S."/>
        </authorList>
    </citation>
    <scope>NUCLEOTIDE SEQUENCE [LARGE SCALE GENOMIC DNA]</scope>
    <source>
        <strain evidence="5 6">AR18</strain>
    </source>
</reference>
<proteinExistence type="predicted"/>
<dbReference type="STRING" id="2041.AERYTH_08790"/>
<dbReference type="OrthoDB" id="4411089at2"/>
<dbReference type="EMBL" id="CP011502">
    <property type="protein sequence ID" value="ALX04786.1"/>
    <property type="molecule type" value="Genomic_DNA"/>
</dbReference>
<dbReference type="PANTHER" id="PTHR30154">
    <property type="entry name" value="LEUCINE-RESPONSIVE REGULATORY PROTEIN"/>
    <property type="match status" value="1"/>
</dbReference>
<dbReference type="PANTHER" id="PTHR30154:SF34">
    <property type="entry name" value="TRANSCRIPTIONAL REGULATOR AZLB"/>
    <property type="match status" value="1"/>
</dbReference>